<sequence>MSSEALQVLSRSTYSSICECLKNLPFRNRPQRLKALFPHVSLDTLKCIVAQDNQRRMKNFHAKLTTAEAIEEMYHKYLKAVNSGEEPGILLRISDATGLTPGLTTKSIIERHHQVFEKSKPARSLVSNLMRNTSLIEDRDLAFESYLCLLEDDDYGPIADARKQAVGFEFEIRLRRELEELQVSFLHEDHLRARGYDKTPDVKLEIPVAFDGHVINWIESKALFGDEESHKGYLKEQLFSYWNRFGPGLVLYWFGYVEDLEKYHQNRKILIRDKLPKNIISLHTTFAQTTICFDNCDER</sequence>
<evidence type="ECO:0000256" key="5">
    <source>
        <dbReference type="ARBA" id="ARBA00023480"/>
    </source>
</evidence>
<organism evidence="6">
    <name type="scientific">Moina brachiata</name>
    <dbReference type="NCBI Taxonomy" id="675436"/>
    <lineage>
        <taxon>Eukaryota</taxon>
        <taxon>Metazoa</taxon>
        <taxon>Ecdysozoa</taxon>
        <taxon>Arthropoda</taxon>
        <taxon>Crustacea</taxon>
        <taxon>Branchiopoda</taxon>
        <taxon>Diplostraca</taxon>
        <taxon>Cladocera</taxon>
        <taxon>Anomopoda</taxon>
        <taxon>Moinidae</taxon>
        <taxon>Moina</taxon>
    </lineage>
</organism>
<dbReference type="Pfam" id="PF14811">
    <property type="entry name" value="TPD"/>
    <property type="match status" value="1"/>
</dbReference>
<dbReference type="PANTHER" id="PTHR31661">
    <property type="entry name" value="SIMILAR TO CDNA SEQUENCE BC052040"/>
    <property type="match status" value="1"/>
</dbReference>
<reference evidence="6" key="1">
    <citation type="submission" date="2018-08" db="EMBL/GenBank/DDBJ databases">
        <authorList>
            <person name="Cornetti L."/>
        </authorList>
    </citation>
    <scope>NUCLEOTIDE SEQUENCE</scope>
    <source>
        <strain evidence="6">DE-FRO-2-1</strain>
    </source>
</reference>
<dbReference type="GO" id="GO:0005634">
    <property type="term" value="C:nucleus"/>
    <property type="evidence" value="ECO:0007669"/>
    <property type="project" value="UniProtKB-SubCell"/>
</dbReference>
<keyword evidence="3" id="KW-0963">Cytoplasm</keyword>
<evidence type="ECO:0000256" key="2">
    <source>
        <dbReference type="ARBA" id="ARBA00004496"/>
    </source>
</evidence>
<dbReference type="PANTHER" id="PTHR31661:SF1">
    <property type="entry name" value="CDAN1-INTERACTING NUCLEASE 1"/>
    <property type="match status" value="1"/>
</dbReference>
<protein>
    <recommendedName>
        <fullName evidence="5">CDAN1-interacting nuclease 1</fullName>
    </recommendedName>
</protein>
<accession>A0A4Y7NJT0</accession>
<comment type="subcellular location">
    <subcellularLocation>
        <location evidence="2">Cytoplasm</location>
    </subcellularLocation>
    <subcellularLocation>
        <location evidence="1">Nucleus</location>
    </subcellularLocation>
</comment>
<evidence type="ECO:0000256" key="4">
    <source>
        <dbReference type="ARBA" id="ARBA00023242"/>
    </source>
</evidence>
<dbReference type="GO" id="GO:0005737">
    <property type="term" value="C:cytoplasm"/>
    <property type="evidence" value="ECO:0007669"/>
    <property type="project" value="UniProtKB-SubCell"/>
</dbReference>
<dbReference type="AlphaFoldDB" id="A0A4Y7NJT0"/>
<name>A0A4Y7NJT0_9CRUS</name>
<dbReference type="EMBL" id="LR023524">
    <property type="protein sequence ID" value="SVE93143.1"/>
    <property type="molecule type" value="mRNA"/>
</dbReference>
<dbReference type="InterPro" id="IPR029404">
    <property type="entry name" value="CDIN1"/>
</dbReference>
<evidence type="ECO:0000313" key="6">
    <source>
        <dbReference type="EMBL" id="SVE93143.1"/>
    </source>
</evidence>
<proteinExistence type="evidence at transcript level"/>
<keyword evidence="4" id="KW-0539">Nucleus</keyword>
<evidence type="ECO:0000256" key="1">
    <source>
        <dbReference type="ARBA" id="ARBA00004123"/>
    </source>
</evidence>
<gene>
    <name evidence="6" type="primary">EOG090X0A0V</name>
</gene>
<evidence type="ECO:0000256" key="3">
    <source>
        <dbReference type="ARBA" id="ARBA00022490"/>
    </source>
</evidence>